<evidence type="ECO:0000256" key="1">
    <source>
        <dbReference type="ARBA" id="ARBA00022475"/>
    </source>
</evidence>
<reference evidence="7" key="1">
    <citation type="journal article" date="2019" name="Int. J. Syst. Evol. Microbiol.">
        <title>The Global Catalogue of Microorganisms (GCM) 10K type strain sequencing project: providing services to taxonomists for standard genome sequencing and annotation.</title>
        <authorList>
            <consortium name="The Broad Institute Genomics Platform"/>
            <consortium name="The Broad Institute Genome Sequencing Center for Infectious Disease"/>
            <person name="Wu L."/>
            <person name="Ma J."/>
        </authorList>
    </citation>
    <scope>NUCLEOTIDE SEQUENCE [LARGE SCALE GENOMIC DNA]</scope>
    <source>
        <strain evidence="7">KCTC 52438</strain>
    </source>
</reference>
<evidence type="ECO:0000256" key="4">
    <source>
        <dbReference type="ARBA" id="ARBA00022989"/>
    </source>
</evidence>
<dbReference type="Gene3D" id="2.60.450.10">
    <property type="entry name" value="Lipopolysaccharide (LPS) transport protein A like domain"/>
    <property type="match status" value="1"/>
</dbReference>
<accession>A0ABV7HEX3</accession>
<dbReference type="EMBL" id="JBHRSZ010000002">
    <property type="protein sequence ID" value="MFC3150665.1"/>
    <property type="molecule type" value="Genomic_DNA"/>
</dbReference>
<evidence type="ECO:0000313" key="7">
    <source>
        <dbReference type="Proteomes" id="UP001595476"/>
    </source>
</evidence>
<dbReference type="PANTHER" id="PTHR37481:SF1">
    <property type="entry name" value="LIPOPOLYSACCHARIDE EXPORT SYSTEM PROTEIN LPTC"/>
    <property type="match status" value="1"/>
</dbReference>
<name>A0ABV7HEX3_9GAMM</name>
<keyword evidence="7" id="KW-1185">Reference proteome</keyword>
<keyword evidence="5" id="KW-0472">Membrane</keyword>
<dbReference type="NCBIfam" id="TIGR04409">
    <property type="entry name" value="LptC_YrbK"/>
    <property type="match status" value="1"/>
</dbReference>
<proteinExistence type="predicted"/>
<keyword evidence="2" id="KW-0997">Cell inner membrane</keyword>
<keyword evidence="3" id="KW-0812">Transmembrane</keyword>
<dbReference type="PANTHER" id="PTHR37481">
    <property type="entry name" value="LIPOPOLYSACCHARIDE EXPORT SYSTEM PROTEIN LPTC"/>
    <property type="match status" value="1"/>
</dbReference>
<evidence type="ECO:0000256" key="2">
    <source>
        <dbReference type="ARBA" id="ARBA00022519"/>
    </source>
</evidence>
<evidence type="ECO:0000313" key="6">
    <source>
        <dbReference type="EMBL" id="MFC3150665.1"/>
    </source>
</evidence>
<dbReference type="Pfam" id="PF06835">
    <property type="entry name" value="LptC"/>
    <property type="match status" value="1"/>
</dbReference>
<dbReference type="Proteomes" id="UP001595476">
    <property type="component" value="Unassembled WGS sequence"/>
</dbReference>
<dbReference type="InterPro" id="IPR026265">
    <property type="entry name" value="LptC"/>
</dbReference>
<dbReference type="InterPro" id="IPR010664">
    <property type="entry name" value="LipoPS_assembly_LptC-rel"/>
</dbReference>
<comment type="caution">
    <text evidence="6">The sequence shown here is derived from an EMBL/GenBank/DDBJ whole genome shotgun (WGS) entry which is preliminary data.</text>
</comment>
<sequence length="191" mass="21258">MITKAKIKQILKSSPLLLAAVALLFWLSFQEEGNNIQPAPPTDDSAPDLILINSVSTHYDETGQQQYQLTATKIDHFQESHIALLEKPYLINQAEDAQWQANALSGRADLNSDTLFLKDQVKIDKVTATQTVSLRTSELTIDTQKNTAENDVLTVIHSGPSFIESRGFFTDFNTSETLLKSNVRGTHDVQK</sequence>
<organism evidence="6 7">
    <name type="scientific">Litoribrevibacter euphylliae</name>
    <dbReference type="NCBI Taxonomy" id="1834034"/>
    <lineage>
        <taxon>Bacteria</taxon>
        <taxon>Pseudomonadati</taxon>
        <taxon>Pseudomonadota</taxon>
        <taxon>Gammaproteobacteria</taxon>
        <taxon>Oceanospirillales</taxon>
        <taxon>Oceanospirillaceae</taxon>
        <taxon>Litoribrevibacter</taxon>
    </lineage>
</organism>
<evidence type="ECO:0000256" key="5">
    <source>
        <dbReference type="ARBA" id="ARBA00023136"/>
    </source>
</evidence>
<protein>
    <submittedName>
        <fullName evidence="6">LPS export ABC transporter periplasmic protein LptC</fullName>
    </submittedName>
</protein>
<dbReference type="InterPro" id="IPR052363">
    <property type="entry name" value="LPS_export_LptC"/>
</dbReference>
<dbReference type="RefSeq" id="WP_386717880.1">
    <property type="nucleotide sequence ID" value="NZ_JBHRSZ010000002.1"/>
</dbReference>
<keyword evidence="4" id="KW-1133">Transmembrane helix</keyword>
<evidence type="ECO:0000256" key="3">
    <source>
        <dbReference type="ARBA" id="ARBA00022692"/>
    </source>
</evidence>
<keyword evidence="1" id="KW-1003">Cell membrane</keyword>
<gene>
    <name evidence="6" type="primary">lptC</name>
    <name evidence="6" type="ORF">ACFOEK_06485</name>
</gene>